<dbReference type="GO" id="GO:0010468">
    <property type="term" value="P:regulation of gene expression"/>
    <property type="evidence" value="ECO:0007669"/>
    <property type="project" value="TreeGrafter"/>
</dbReference>
<feature type="compositionally biased region" description="Basic and acidic residues" evidence="4">
    <location>
        <begin position="214"/>
        <end position="225"/>
    </location>
</feature>
<dbReference type="Gene3D" id="3.30.40.10">
    <property type="entry name" value="Zinc/RING finger domain, C3HC4 (zinc finger)"/>
    <property type="match status" value="1"/>
</dbReference>
<feature type="region of interest" description="Disordered" evidence="4">
    <location>
        <begin position="214"/>
        <end position="290"/>
    </location>
</feature>
<keyword evidence="7" id="KW-1185">Reference proteome</keyword>
<dbReference type="InterPro" id="IPR013083">
    <property type="entry name" value="Znf_RING/FYVE/PHD"/>
</dbReference>
<sequence length="694" mass="79658">MTKHEEVVIDGDSTEEEDEDDVAIITPHLRKRRRRSNIMWYQDGDEEDGGEGIGETELEVVNDKAFSSSKVPQRQQQLQLTKGMISSGPMTLRTTTLRRRPHRRMHQLSMLAAVTRGQNERLQQVENDEGEEKDEVQIVSPPSSISVSNSGIMNRPLAIEDSDEEIGKQQNCQQKVNNEVETASSKVRRISQICHKKNEQHTCKYNSLDILQDGKDGYDRDEHSSPPKKRRQSVPRVGELDYREKEYEDNGDDVDDFICGDDEIEYMEDDEEETNSVESSDDESEEDRSEELSAVLAAGRSREVHEWFNIYMEYLEECIIDPNLDNLMRRKRSKAKYQLYEQAIRCIERKLCSCRDTVRSGLAWPDELVDALKYGSLFLSSHVSIDQDCDACNRRQHFATYHAELAGYACDATKLYNSNWMRYLKEAATEAAPVESLSFNLGSVCHARTLAYWQLLHAKQFWCILIDAKRKSCTGDNGRIADAYRNDFFKKEFGRFKKLIMCRNGISDLFPRVSQSRQGTLDAFVDDSEVEGFDDEEELMKQIEKDKCAVTYGDNDDKQASDDDEEAKNAHSVLCTKRQTLYLESKKKLKSHFACDTRQNEGELQLQDNQTTSEKDIDDLMCLVCHTNSRNAGVVHGLYLHVYCCYACAKRQHQQKAGCMVCNRPIDSILRLLPLTIDVRKAIQNQQTMTTLSL</sequence>
<dbReference type="GO" id="GO:0016567">
    <property type="term" value="P:protein ubiquitination"/>
    <property type="evidence" value="ECO:0007669"/>
    <property type="project" value="TreeGrafter"/>
</dbReference>
<dbReference type="PANTHER" id="PTHR46858">
    <property type="entry name" value="OS05G0521000 PROTEIN"/>
    <property type="match status" value="1"/>
</dbReference>
<dbReference type="OrthoDB" id="24526at2759"/>
<dbReference type="OMA" id="CCYACAK"/>
<accession>A0A0N7L384</accession>
<evidence type="ECO:0000256" key="2">
    <source>
        <dbReference type="ARBA" id="ARBA00022771"/>
    </source>
</evidence>
<dbReference type="GeneID" id="36408971"/>
<dbReference type="GO" id="GO:0061630">
    <property type="term" value="F:ubiquitin protein ligase activity"/>
    <property type="evidence" value="ECO:0007669"/>
    <property type="project" value="TreeGrafter"/>
</dbReference>
<evidence type="ECO:0000259" key="5">
    <source>
        <dbReference type="Pfam" id="PF13926"/>
    </source>
</evidence>
<evidence type="ECO:0000256" key="3">
    <source>
        <dbReference type="ARBA" id="ARBA00022833"/>
    </source>
</evidence>
<dbReference type="AlphaFoldDB" id="A0A0N7L384"/>
<feature type="domain" description="DUF4211" evidence="5">
    <location>
        <begin position="279"/>
        <end position="415"/>
    </location>
</feature>
<protein>
    <recommendedName>
        <fullName evidence="5">DUF4211 domain-containing protein</fullName>
    </recommendedName>
</protein>
<organism evidence="6 7">
    <name type="scientific">Plasmopara halstedii</name>
    <name type="common">Downy mildew of sunflower</name>
    <dbReference type="NCBI Taxonomy" id="4781"/>
    <lineage>
        <taxon>Eukaryota</taxon>
        <taxon>Sar</taxon>
        <taxon>Stramenopiles</taxon>
        <taxon>Oomycota</taxon>
        <taxon>Peronosporomycetes</taxon>
        <taxon>Peronosporales</taxon>
        <taxon>Peronosporaceae</taxon>
        <taxon>Plasmopara</taxon>
    </lineage>
</organism>
<evidence type="ECO:0000256" key="1">
    <source>
        <dbReference type="ARBA" id="ARBA00022723"/>
    </source>
</evidence>
<evidence type="ECO:0000313" key="6">
    <source>
        <dbReference type="EMBL" id="CEG35163.1"/>
    </source>
</evidence>
<keyword evidence="3" id="KW-0862">Zinc</keyword>
<dbReference type="EMBL" id="CCYD01000007">
    <property type="protein sequence ID" value="CEG35163.1"/>
    <property type="molecule type" value="Genomic_DNA"/>
</dbReference>
<proteinExistence type="predicted"/>
<feature type="region of interest" description="Disordered" evidence="4">
    <location>
        <begin position="1"/>
        <end position="20"/>
    </location>
</feature>
<feature type="compositionally biased region" description="Acidic residues" evidence="4">
    <location>
        <begin position="8"/>
        <end position="20"/>
    </location>
</feature>
<evidence type="ECO:0000256" key="4">
    <source>
        <dbReference type="SAM" id="MobiDB-lite"/>
    </source>
</evidence>
<dbReference type="STRING" id="4781.A0A0N7L384"/>
<dbReference type="Proteomes" id="UP000054928">
    <property type="component" value="Unassembled WGS sequence"/>
</dbReference>
<feature type="compositionally biased region" description="Basic and acidic residues" evidence="4">
    <location>
        <begin position="238"/>
        <end position="248"/>
    </location>
</feature>
<dbReference type="GO" id="GO:0008270">
    <property type="term" value="F:zinc ion binding"/>
    <property type="evidence" value="ECO:0007669"/>
    <property type="project" value="UniProtKB-KW"/>
</dbReference>
<dbReference type="InterPro" id="IPR025451">
    <property type="entry name" value="DUF4211"/>
</dbReference>
<dbReference type="Pfam" id="PF13920">
    <property type="entry name" value="zf-C3HC4_3"/>
    <property type="match status" value="1"/>
</dbReference>
<reference evidence="7" key="1">
    <citation type="submission" date="2014-09" db="EMBL/GenBank/DDBJ databases">
        <authorList>
            <person name="Sharma Rahul"/>
            <person name="Thines Marco"/>
        </authorList>
    </citation>
    <scope>NUCLEOTIDE SEQUENCE [LARGE SCALE GENOMIC DNA]</scope>
</reference>
<dbReference type="PANTHER" id="PTHR46858:SF5">
    <property type="entry name" value="E3 UBIQUITIN-PROTEIN LIGASE APD1-RELATED"/>
    <property type="match status" value="1"/>
</dbReference>
<dbReference type="Pfam" id="PF13926">
    <property type="entry name" value="DUF4211"/>
    <property type="match status" value="1"/>
</dbReference>
<dbReference type="RefSeq" id="XP_024571532.1">
    <property type="nucleotide sequence ID" value="XM_024731024.1"/>
</dbReference>
<evidence type="ECO:0000313" key="7">
    <source>
        <dbReference type="Proteomes" id="UP000054928"/>
    </source>
</evidence>
<keyword evidence="1" id="KW-0479">Metal-binding</keyword>
<feature type="compositionally biased region" description="Acidic residues" evidence="4">
    <location>
        <begin position="249"/>
        <end position="289"/>
    </location>
</feature>
<name>A0A0N7L384_PLAHL</name>
<keyword evidence="2" id="KW-0863">Zinc-finger</keyword>